<dbReference type="OrthoDB" id="10365558at2759"/>
<feature type="chain" id="PRO_5034905986" evidence="1">
    <location>
        <begin position="21"/>
        <end position="64"/>
    </location>
</feature>
<dbReference type="EMBL" id="WIGM01001417">
    <property type="protein sequence ID" value="KAF6798119.1"/>
    <property type="molecule type" value="Genomic_DNA"/>
</dbReference>
<keyword evidence="1" id="KW-0732">Signal</keyword>
<gene>
    <name evidence="2" type="ORF">CMUS01_15752</name>
</gene>
<evidence type="ECO:0000313" key="2">
    <source>
        <dbReference type="EMBL" id="KAF6798119.1"/>
    </source>
</evidence>
<dbReference type="AlphaFoldDB" id="A0A8H6IUR0"/>
<accession>A0A8H6IUR0</accession>
<organism evidence="2 3">
    <name type="scientific">Colletotrichum musicola</name>
    <dbReference type="NCBI Taxonomy" id="2175873"/>
    <lineage>
        <taxon>Eukaryota</taxon>
        <taxon>Fungi</taxon>
        <taxon>Dikarya</taxon>
        <taxon>Ascomycota</taxon>
        <taxon>Pezizomycotina</taxon>
        <taxon>Sordariomycetes</taxon>
        <taxon>Hypocreomycetidae</taxon>
        <taxon>Glomerellales</taxon>
        <taxon>Glomerellaceae</taxon>
        <taxon>Colletotrichum</taxon>
        <taxon>Colletotrichum orchidearum species complex</taxon>
    </lineage>
</organism>
<dbReference type="Proteomes" id="UP000639643">
    <property type="component" value="Unassembled WGS sequence"/>
</dbReference>
<evidence type="ECO:0000256" key="1">
    <source>
        <dbReference type="SAM" id="SignalP"/>
    </source>
</evidence>
<proteinExistence type="predicted"/>
<evidence type="ECO:0000313" key="3">
    <source>
        <dbReference type="Proteomes" id="UP000639643"/>
    </source>
</evidence>
<name>A0A8H6IUR0_9PEZI</name>
<feature type="signal peptide" evidence="1">
    <location>
        <begin position="1"/>
        <end position="20"/>
    </location>
</feature>
<protein>
    <submittedName>
        <fullName evidence="2">Uncharacterized protein</fullName>
    </submittedName>
</protein>
<sequence length="64" mass="6564">MKAATLWFFLASALVSGVSASCRTSGPGTPTFDGGSGCKKGMGFDHRCPDGTAFFMCCSNANCT</sequence>
<reference evidence="2" key="1">
    <citation type="journal article" date="2020" name="Phytopathology">
        <title>Genome Sequence Resources of Colletotrichum truncatum, C. plurivorum, C. musicola, and C. sojae: Four Species Pathogenic to Soybean (Glycine max).</title>
        <authorList>
            <person name="Rogerio F."/>
            <person name="Boufleur T.R."/>
            <person name="Ciampi-Guillardi M."/>
            <person name="Sukno S.A."/>
            <person name="Thon M.R."/>
            <person name="Massola Junior N.S."/>
            <person name="Baroncelli R."/>
        </authorList>
    </citation>
    <scope>NUCLEOTIDE SEQUENCE</scope>
    <source>
        <strain evidence="2">LFN0074</strain>
    </source>
</reference>
<dbReference type="PROSITE" id="PS51257">
    <property type="entry name" value="PROKAR_LIPOPROTEIN"/>
    <property type="match status" value="1"/>
</dbReference>
<comment type="caution">
    <text evidence="2">The sequence shown here is derived from an EMBL/GenBank/DDBJ whole genome shotgun (WGS) entry which is preliminary data.</text>
</comment>
<keyword evidence="3" id="KW-1185">Reference proteome</keyword>